<evidence type="ECO:0000256" key="2">
    <source>
        <dbReference type="SAM" id="SignalP"/>
    </source>
</evidence>
<feature type="signal peptide" evidence="2">
    <location>
        <begin position="1"/>
        <end position="34"/>
    </location>
</feature>
<dbReference type="RefSeq" id="WP_079542985.1">
    <property type="nucleotide sequence ID" value="NZ_LT670844.1"/>
</dbReference>
<dbReference type="SUPFAM" id="SSF53850">
    <property type="entry name" value="Periplasmic binding protein-like II"/>
    <property type="match status" value="1"/>
</dbReference>
<organism evidence="4 5">
    <name type="scientific">Bradyrhizobium lablabi</name>
    <dbReference type="NCBI Taxonomy" id="722472"/>
    <lineage>
        <taxon>Bacteria</taxon>
        <taxon>Pseudomonadati</taxon>
        <taxon>Pseudomonadota</taxon>
        <taxon>Alphaproteobacteria</taxon>
        <taxon>Hyphomicrobiales</taxon>
        <taxon>Nitrobacteraceae</taxon>
        <taxon>Bradyrhizobium</taxon>
    </lineage>
</organism>
<protein>
    <submittedName>
        <fullName evidence="4">ABC-type amino acid transport substrate-binding protein</fullName>
    </submittedName>
</protein>
<accession>A0A1M7A0R8</accession>
<feature type="chain" id="PRO_5009923503" evidence="2">
    <location>
        <begin position="35"/>
        <end position="276"/>
    </location>
</feature>
<dbReference type="AlphaFoldDB" id="A0A1M7A0R8"/>
<reference evidence="4 5" key="1">
    <citation type="submission" date="2016-11" db="EMBL/GenBank/DDBJ databases">
        <authorList>
            <person name="Jaros S."/>
            <person name="Januszkiewicz K."/>
            <person name="Wedrychowicz H."/>
        </authorList>
    </citation>
    <scope>NUCLEOTIDE SEQUENCE [LARGE SCALE GENOMIC DNA]</scope>
    <source>
        <strain evidence="4 5">GAS499</strain>
    </source>
</reference>
<evidence type="ECO:0000259" key="3">
    <source>
        <dbReference type="SMART" id="SM00062"/>
    </source>
</evidence>
<dbReference type="PANTHER" id="PTHR35936">
    <property type="entry name" value="MEMBRANE-BOUND LYTIC MUREIN TRANSGLYCOSYLASE F"/>
    <property type="match status" value="1"/>
</dbReference>
<dbReference type="Pfam" id="PF00497">
    <property type="entry name" value="SBP_bac_3"/>
    <property type="match status" value="1"/>
</dbReference>
<proteinExistence type="predicted"/>
<dbReference type="Proteomes" id="UP000189935">
    <property type="component" value="Chromosome I"/>
</dbReference>
<feature type="domain" description="Solute-binding protein family 3/N-terminal" evidence="3">
    <location>
        <begin position="49"/>
        <end position="268"/>
    </location>
</feature>
<evidence type="ECO:0000313" key="4">
    <source>
        <dbReference type="EMBL" id="SHL36195.1"/>
    </source>
</evidence>
<dbReference type="CDD" id="cd13530">
    <property type="entry name" value="PBP2_peptides_like"/>
    <property type="match status" value="1"/>
</dbReference>
<dbReference type="EMBL" id="LT670844">
    <property type="protein sequence ID" value="SHL36195.1"/>
    <property type="molecule type" value="Genomic_DNA"/>
</dbReference>
<evidence type="ECO:0000313" key="5">
    <source>
        <dbReference type="Proteomes" id="UP000189935"/>
    </source>
</evidence>
<sequence length="276" mass="30344">MQSLVPMGLPFRLSPMLCAAALAVALVAPSAAGAQALQSRLFEVTKSKKLRVCQFPLYYSISFRNPKTGEIEGIDADLSKELAKELGAELEIVESSFGTFIADLQANKCEIGMFGVGASLKRAQAVEFSKPYLITNIYAVTRKDGPIKSWADVDKKGVKAAVTLGSYIEPFMKSYLKNAELVSVAPPNTREGELVAQRVDVIITDYPTAIKVTDEFDWAKTIVPEEKLAVTPYAYVVPQGDQIWLNYINLFIDTIKLDGRLMKYAKKNKLDPIVAP</sequence>
<dbReference type="SMART" id="SM00062">
    <property type="entry name" value="PBPb"/>
    <property type="match status" value="1"/>
</dbReference>
<keyword evidence="1 2" id="KW-0732">Signal</keyword>
<dbReference type="PANTHER" id="PTHR35936:SF17">
    <property type="entry name" value="ARGININE-BINDING EXTRACELLULAR PROTEIN ARTP"/>
    <property type="match status" value="1"/>
</dbReference>
<evidence type="ECO:0000256" key="1">
    <source>
        <dbReference type="ARBA" id="ARBA00022729"/>
    </source>
</evidence>
<name>A0A1M7A0R8_9BRAD</name>
<gene>
    <name evidence="4" type="ORF">SAMN05444159_5702</name>
</gene>
<dbReference type="InterPro" id="IPR001638">
    <property type="entry name" value="Solute-binding_3/MltF_N"/>
</dbReference>
<dbReference type="Gene3D" id="3.40.190.10">
    <property type="entry name" value="Periplasmic binding protein-like II"/>
    <property type="match status" value="2"/>
</dbReference>